<dbReference type="InterPro" id="IPR014839">
    <property type="entry name" value="Crt10"/>
</dbReference>
<gene>
    <name evidence="1" type="primary">CRT10</name>
    <name evidence="1" type="ORF">FIM1_688</name>
</gene>
<keyword evidence="2" id="KW-1185">Reference proteome</keyword>
<dbReference type="Pfam" id="PF08728">
    <property type="entry name" value="CRT10"/>
    <property type="match status" value="1"/>
</dbReference>
<evidence type="ECO:0000313" key="2">
    <source>
        <dbReference type="Proteomes" id="UP000422736"/>
    </source>
</evidence>
<proteinExistence type="predicted"/>
<dbReference type="Proteomes" id="UP000422736">
    <property type="component" value="Chromosome 1"/>
</dbReference>
<sequence>MQLEDDDIRRLKLFTLLNGYYLRESYSVLNRESCDPQVDKTELIWCKAQFGKDYTPEQIENLHQIKQFELDLSKGTNKEFIDSIIEQGSDAEPIWGTGCIDDPGDSLLPPSLRLNYLEKSIYKINERNDDPFDMIMILENRYGLMINSSGYIKVIDLCRLNSVEGTLCKEPTVCTHIRKMFPPTQSSFSLSFVQRLTSFMGLKVIAFGNSVGDIVFYEESYLAFEYPPILENSILHLKLDEGYARISTCDGIGLSSNLTVLSNEETLTIIYFDTFFENPIIKTYKFEDKLNYVDFLRPAEAGFFLVIKKDSGVRHVLHFSLENLQQGKILCEAIDSLSEKRTKEQNNLHMVVSKDDFLSVPDFEFLTLSFNAPRNEHFIHKIYQNSLILESLPLYPSESNNLGFGACIAQIEVPVPNYSLIYENDDLLIDNPIHLRYTTYRRNMFHYEDIYANKKLLKTSQLDYEDCYVSRRAHGNGNSKVFKPESSTGICTDSSVKPSNSEYLATLSLQLKAQYKRIDEIRHKLKGHSEFQIDSEPFPYNRLDQLRAVHLHKSVFYGSADIASIQHLQCCNSSLKEALKMYIKDLSSNGEEKDHELDSYVNAVIKKYLQIKDNTRFRNNGPKYDSIISDDNFVIEANDELSIRMYGTNPLILNAFTPSILCSNLNCVDLRSKKILMCHINELHCMVTATSSGLISIYRLTEWRGVYAFRFEKLLNVIKIQDVCLDSDDEGRTSFCETQRRFANHDQTFVNSCNKCRLVIENPDIHALNYTYHHDSLSASLYVSTPTKLVKYTIAASP</sequence>
<accession>A0ABX6EQM2</accession>
<organism evidence="1 2">
    <name type="scientific">Kluyveromyces marxianus</name>
    <name type="common">Yeast</name>
    <name type="synonym">Candida kefyr</name>
    <dbReference type="NCBI Taxonomy" id="4911"/>
    <lineage>
        <taxon>Eukaryota</taxon>
        <taxon>Fungi</taxon>
        <taxon>Dikarya</taxon>
        <taxon>Ascomycota</taxon>
        <taxon>Saccharomycotina</taxon>
        <taxon>Saccharomycetes</taxon>
        <taxon>Saccharomycetales</taxon>
        <taxon>Saccharomycetaceae</taxon>
        <taxon>Kluyveromyces</taxon>
    </lineage>
</organism>
<name>A0ABX6EQM2_KLUMA</name>
<reference evidence="1 2" key="1">
    <citation type="submission" date="2016-03" db="EMBL/GenBank/DDBJ databases">
        <title>How can Kluyveromyces marxianus grow so fast - potential evolutionary course in Saccharomyces Complex revealed by comparative genomics.</title>
        <authorList>
            <person name="Mo W."/>
            <person name="Lu W."/>
            <person name="Yang X."/>
            <person name="Qi J."/>
            <person name="Lv H."/>
        </authorList>
    </citation>
    <scope>NUCLEOTIDE SEQUENCE [LARGE SCALE GENOMIC DNA]</scope>
    <source>
        <strain evidence="1 2">FIM1</strain>
    </source>
</reference>
<protein>
    <submittedName>
        <fullName evidence="1">CRT10 super family</fullName>
    </submittedName>
</protein>
<dbReference type="EMBL" id="CP015054">
    <property type="protein sequence ID" value="QGN14037.1"/>
    <property type="molecule type" value="Genomic_DNA"/>
</dbReference>
<evidence type="ECO:0000313" key="1">
    <source>
        <dbReference type="EMBL" id="QGN14037.1"/>
    </source>
</evidence>